<dbReference type="Proteomes" id="UP000076580">
    <property type="component" value="Chromosome 01"/>
</dbReference>
<feature type="region of interest" description="Disordered" evidence="1">
    <location>
        <begin position="17"/>
        <end position="64"/>
    </location>
</feature>
<dbReference type="EMBL" id="LAYC01000001">
    <property type="protein sequence ID" value="KYK59428.1"/>
    <property type="molecule type" value="Genomic_DNA"/>
</dbReference>
<evidence type="ECO:0000256" key="1">
    <source>
        <dbReference type="SAM" id="MobiDB-lite"/>
    </source>
</evidence>
<organism evidence="2 3">
    <name type="scientific">Drechmeria coniospora</name>
    <name type="common">Nematophagous fungus</name>
    <name type="synonym">Meria coniospora</name>
    <dbReference type="NCBI Taxonomy" id="98403"/>
    <lineage>
        <taxon>Eukaryota</taxon>
        <taxon>Fungi</taxon>
        <taxon>Dikarya</taxon>
        <taxon>Ascomycota</taxon>
        <taxon>Pezizomycotina</taxon>
        <taxon>Sordariomycetes</taxon>
        <taxon>Hypocreomycetidae</taxon>
        <taxon>Hypocreales</taxon>
        <taxon>Ophiocordycipitaceae</taxon>
        <taxon>Drechmeria</taxon>
    </lineage>
</organism>
<evidence type="ECO:0000313" key="3">
    <source>
        <dbReference type="Proteomes" id="UP000076580"/>
    </source>
</evidence>
<dbReference type="GeneID" id="63713201"/>
<sequence length="64" mass="6918">MLVLGCRRMIRVAYDRGLRAGPSTNTNPDTTNTNPNTNTMNTMNTTNTTMNTTNTTDAAPTPPT</sequence>
<name>A0A151GQT6_DRECN</name>
<reference evidence="2 3" key="1">
    <citation type="journal article" date="2016" name="Sci. Rep.">
        <title>Insights into Adaptations to a Near-Obligate Nematode Endoparasitic Lifestyle from the Finished Genome of Drechmeria coniospora.</title>
        <authorList>
            <person name="Zhang L."/>
            <person name="Zhou Z."/>
            <person name="Guo Q."/>
            <person name="Fokkens L."/>
            <person name="Miskei M."/>
            <person name="Pocsi I."/>
            <person name="Zhang W."/>
            <person name="Chen M."/>
            <person name="Wang L."/>
            <person name="Sun Y."/>
            <person name="Donzelli B.G."/>
            <person name="Gibson D.M."/>
            <person name="Nelson D.R."/>
            <person name="Luo J.G."/>
            <person name="Rep M."/>
            <person name="Liu H."/>
            <person name="Yang S."/>
            <person name="Wang J."/>
            <person name="Krasnoff S.B."/>
            <person name="Xu Y."/>
            <person name="Molnar I."/>
            <person name="Lin M."/>
        </authorList>
    </citation>
    <scope>NUCLEOTIDE SEQUENCE [LARGE SCALE GENOMIC DNA]</scope>
    <source>
        <strain evidence="2 3">ARSEF 6962</strain>
    </source>
</reference>
<feature type="compositionally biased region" description="Low complexity" evidence="1">
    <location>
        <begin position="24"/>
        <end position="64"/>
    </location>
</feature>
<keyword evidence="3" id="KW-1185">Reference proteome</keyword>
<proteinExistence type="predicted"/>
<dbReference type="AlphaFoldDB" id="A0A151GQT6"/>
<comment type="caution">
    <text evidence="2">The sequence shown here is derived from an EMBL/GenBank/DDBJ whole genome shotgun (WGS) entry which is preliminary data.</text>
</comment>
<protein>
    <submittedName>
        <fullName evidence="2">Uncharacterized protein</fullName>
    </submittedName>
</protein>
<dbReference type="RefSeq" id="XP_040658780.1">
    <property type="nucleotide sequence ID" value="XM_040797897.1"/>
</dbReference>
<accession>A0A151GQT6</accession>
<dbReference type="InParanoid" id="A0A151GQT6"/>
<evidence type="ECO:0000313" key="2">
    <source>
        <dbReference type="EMBL" id="KYK59428.1"/>
    </source>
</evidence>
<gene>
    <name evidence="2" type="ORF">DCS_00558</name>
</gene>